<feature type="compositionally biased region" description="Low complexity" evidence="1">
    <location>
        <begin position="350"/>
        <end position="372"/>
    </location>
</feature>
<accession>A0A0C3JEL1</accession>
<evidence type="ECO:0000256" key="1">
    <source>
        <dbReference type="SAM" id="MobiDB-lite"/>
    </source>
</evidence>
<dbReference type="Proteomes" id="UP000054217">
    <property type="component" value="Unassembled WGS sequence"/>
</dbReference>
<feature type="region of interest" description="Disordered" evidence="1">
    <location>
        <begin position="1"/>
        <end position="148"/>
    </location>
</feature>
<feature type="region of interest" description="Disordered" evidence="1">
    <location>
        <begin position="314"/>
        <end position="372"/>
    </location>
</feature>
<dbReference type="OrthoDB" id="2405700at2759"/>
<proteinExistence type="predicted"/>
<keyword evidence="3" id="KW-1185">Reference proteome</keyword>
<dbReference type="PRINTS" id="PR01217">
    <property type="entry name" value="PRICHEXTENSN"/>
</dbReference>
<dbReference type="InterPro" id="IPR038910">
    <property type="entry name" value="Hua1-like"/>
</dbReference>
<dbReference type="AlphaFoldDB" id="A0A0C3JEL1"/>
<sequence>MSSPLQPPTSPSRRSPGHAEQRLTLLELEEDLPPAYTPAADPALGEETIEVGPRRPFQPPPSQPSRLPPPLPSRAMPTPMPTPDIVLSPPTEQPQWYQAPGQAYRSDPPRPQSQSRPYTPQHHTWTSSRMHAVKYPQGHTPGSSSGGGLIGNLVNTVRDVVDALSGAYDDRVLAAQQVNRGAYASSYPPNPQGPYAPSYAPPAPAPAPAPGPVSPISPPASPSSRPDVPDDGRPTRVPVPGHPLLRDGMLLVYPKGHACWKCHNTGYKDYDPSHPCRKCWEKYGKPYTGALAYAPWPSSDSTSNSRMQRPLPLHLINPASSGRPRMGRIVPPSNPNSPHIQPPRPSAPHLRSISEPPLSLPPSSSYASAPTPQASGPSYYIYNPPLGMGTSPPVPHAQPIPPGDPRLGGQMCSRCGGTGMDVSFLFDLTACQRCGGVGRVWS</sequence>
<dbReference type="HOGENOM" id="CLU_040442_0_0_1"/>
<dbReference type="PANTHER" id="PTHR28031">
    <property type="entry name" value="PROLINE-RICH PROTEIN HUA1"/>
    <property type="match status" value="1"/>
</dbReference>
<reference evidence="3" key="2">
    <citation type="submission" date="2015-01" db="EMBL/GenBank/DDBJ databases">
        <title>Evolutionary Origins and Diversification of the Mycorrhizal Mutualists.</title>
        <authorList>
            <consortium name="DOE Joint Genome Institute"/>
            <consortium name="Mycorrhizal Genomics Consortium"/>
            <person name="Kohler A."/>
            <person name="Kuo A."/>
            <person name="Nagy L.G."/>
            <person name="Floudas D."/>
            <person name="Copeland A."/>
            <person name="Barry K.W."/>
            <person name="Cichocki N."/>
            <person name="Veneault-Fourrey C."/>
            <person name="LaButti K."/>
            <person name="Lindquist E.A."/>
            <person name="Lipzen A."/>
            <person name="Lundell T."/>
            <person name="Morin E."/>
            <person name="Murat C."/>
            <person name="Riley R."/>
            <person name="Ohm R."/>
            <person name="Sun H."/>
            <person name="Tunlid A."/>
            <person name="Henrissat B."/>
            <person name="Grigoriev I.V."/>
            <person name="Hibbett D.S."/>
            <person name="Martin F."/>
        </authorList>
    </citation>
    <scope>NUCLEOTIDE SEQUENCE [LARGE SCALE GENOMIC DNA]</scope>
    <source>
        <strain evidence="3">Marx 270</strain>
    </source>
</reference>
<feature type="compositionally biased region" description="Low complexity" evidence="1">
    <location>
        <begin position="112"/>
        <end position="121"/>
    </location>
</feature>
<evidence type="ECO:0000313" key="3">
    <source>
        <dbReference type="Proteomes" id="UP000054217"/>
    </source>
</evidence>
<name>A0A0C3JEL1_PISTI</name>
<feature type="region of interest" description="Disordered" evidence="1">
    <location>
        <begin position="184"/>
        <end position="241"/>
    </location>
</feature>
<evidence type="ECO:0000313" key="2">
    <source>
        <dbReference type="EMBL" id="KIO07523.1"/>
    </source>
</evidence>
<dbReference type="PANTHER" id="PTHR28031:SF1">
    <property type="entry name" value="PROLINE-RICH PROTEIN HUA1"/>
    <property type="match status" value="1"/>
</dbReference>
<dbReference type="GO" id="GO:0005737">
    <property type="term" value="C:cytoplasm"/>
    <property type="evidence" value="ECO:0007669"/>
    <property type="project" value="TreeGrafter"/>
</dbReference>
<dbReference type="EMBL" id="KN831959">
    <property type="protein sequence ID" value="KIO07523.1"/>
    <property type="molecule type" value="Genomic_DNA"/>
</dbReference>
<feature type="compositionally biased region" description="Pro residues" evidence="1">
    <location>
        <begin position="56"/>
        <end position="82"/>
    </location>
</feature>
<feature type="compositionally biased region" description="Pro residues" evidence="1">
    <location>
        <begin position="332"/>
        <end position="346"/>
    </location>
</feature>
<dbReference type="STRING" id="870435.A0A0C3JEL1"/>
<reference evidence="2 3" key="1">
    <citation type="submission" date="2014-04" db="EMBL/GenBank/DDBJ databases">
        <authorList>
            <consortium name="DOE Joint Genome Institute"/>
            <person name="Kuo A."/>
            <person name="Kohler A."/>
            <person name="Costa M.D."/>
            <person name="Nagy L.G."/>
            <person name="Floudas D."/>
            <person name="Copeland A."/>
            <person name="Barry K.W."/>
            <person name="Cichocki N."/>
            <person name="Veneault-Fourrey C."/>
            <person name="LaButti K."/>
            <person name="Lindquist E.A."/>
            <person name="Lipzen A."/>
            <person name="Lundell T."/>
            <person name="Morin E."/>
            <person name="Murat C."/>
            <person name="Sun H."/>
            <person name="Tunlid A."/>
            <person name="Henrissat B."/>
            <person name="Grigoriev I.V."/>
            <person name="Hibbett D.S."/>
            <person name="Martin F."/>
            <person name="Nordberg H.P."/>
            <person name="Cantor M.N."/>
            <person name="Hua S.X."/>
        </authorList>
    </citation>
    <scope>NUCLEOTIDE SEQUENCE [LARGE SCALE GENOMIC DNA]</scope>
    <source>
        <strain evidence="2 3">Marx 270</strain>
    </source>
</reference>
<gene>
    <name evidence="2" type="ORF">M404DRAFT_997695</name>
</gene>
<feature type="compositionally biased region" description="Pro residues" evidence="1">
    <location>
        <begin position="1"/>
        <end position="10"/>
    </location>
</feature>
<protein>
    <submittedName>
        <fullName evidence="2">Uncharacterized protein</fullName>
    </submittedName>
</protein>
<dbReference type="InParanoid" id="A0A0C3JEL1"/>
<feature type="compositionally biased region" description="Pro residues" evidence="1">
    <location>
        <begin position="188"/>
        <end position="221"/>
    </location>
</feature>
<organism evidence="2 3">
    <name type="scientific">Pisolithus tinctorius Marx 270</name>
    <dbReference type="NCBI Taxonomy" id="870435"/>
    <lineage>
        <taxon>Eukaryota</taxon>
        <taxon>Fungi</taxon>
        <taxon>Dikarya</taxon>
        <taxon>Basidiomycota</taxon>
        <taxon>Agaricomycotina</taxon>
        <taxon>Agaricomycetes</taxon>
        <taxon>Agaricomycetidae</taxon>
        <taxon>Boletales</taxon>
        <taxon>Sclerodermatineae</taxon>
        <taxon>Pisolithaceae</taxon>
        <taxon>Pisolithus</taxon>
    </lineage>
</organism>